<accession>A0A540UUU1</accession>
<dbReference type="RefSeq" id="WP_141600389.1">
    <property type="nucleotide sequence ID" value="NZ_VIEK01000010.1"/>
</dbReference>
<dbReference type="EMBL" id="VIEK01000010">
    <property type="protein sequence ID" value="TQE88260.1"/>
    <property type="molecule type" value="Genomic_DNA"/>
</dbReference>
<dbReference type="AlphaFoldDB" id="A0A540UUU1"/>
<comment type="caution">
    <text evidence="1">The sequence shown here is derived from an EMBL/GenBank/DDBJ whole genome shotgun (WGS) entry which is preliminary data.</text>
</comment>
<evidence type="ECO:0000313" key="2">
    <source>
        <dbReference type="Proteomes" id="UP000315224"/>
    </source>
</evidence>
<proteinExistence type="predicted"/>
<evidence type="ECO:0000313" key="1">
    <source>
        <dbReference type="EMBL" id="TQE88260.1"/>
    </source>
</evidence>
<dbReference type="NCBIfam" id="NF033608">
    <property type="entry name" value="type_I_tox_Fst"/>
    <property type="match status" value="1"/>
</dbReference>
<dbReference type="Proteomes" id="UP000315224">
    <property type="component" value="Unassembled WGS sequence"/>
</dbReference>
<organism evidence="1 2">
    <name type="scientific">Streptococcus suis</name>
    <dbReference type="NCBI Taxonomy" id="1307"/>
    <lineage>
        <taxon>Bacteria</taxon>
        <taxon>Bacillati</taxon>
        <taxon>Bacillota</taxon>
        <taxon>Bacilli</taxon>
        <taxon>Lactobacillales</taxon>
        <taxon>Streptococcaceae</taxon>
        <taxon>Streptococcus</taxon>
    </lineage>
</organism>
<reference evidence="1 2" key="1">
    <citation type="submission" date="2019-06" db="EMBL/GenBank/DDBJ databases">
        <title>Comprehensive assessment of Oxford Nanopore MinION sequencing for bacterial characterization and routine diagnosis.</title>
        <authorList>
            <person name="Tan S."/>
            <person name="Dvorak C.M.T."/>
            <person name="Gebhart C."/>
            <person name="Estrada A."/>
            <person name="Marthaler D.G."/>
            <person name="Murtaugh M.P."/>
        </authorList>
    </citation>
    <scope>NUCLEOTIDE SEQUENCE [LARGE SCALE GENOMIC DNA]</scope>
    <source>
        <strain evidence="1 2">2017UMN1435.21</strain>
    </source>
</reference>
<name>A0A540UUU1_STRSU</name>
<gene>
    <name evidence="1" type="ORF">FH692_07385</name>
</gene>
<sequence length="40" mass="4602">MIALLFELLTLFVAPVVSGLVLILFEYWLNNRDNRAGFMT</sequence>
<protein>
    <submittedName>
        <fullName evidence="1">Type I toxin-antitoxin system Fst family toxin</fullName>
    </submittedName>
</protein>